<dbReference type="Pfam" id="PF07702">
    <property type="entry name" value="UTRA"/>
    <property type="match status" value="1"/>
</dbReference>
<keyword evidence="3" id="KW-0804">Transcription</keyword>
<dbReference type="CDD" id="cd07377">
    <property type="entry name" value="WHTH_GntR"/>
    <property type="match status" value="1"/>
</dbReference>
<evidence type="ECO:0000313" key="6">
    <source>
        <dbReference type="Proteomes" id="UP000318405"/>
    </source>
</evidence>
<dbReference type="PRINTS" id="PR00035">
    <property type="entry name" value="HTHGNTR"/>
</dbReference>
<name>A0A556AVC2_9BURK</name>
<dbReference type="InterPro" id="IPR000524">
    <property type="entry name" value="Tscrpt_reg_HTH_GntR"/>
</dbReference>
<comment type="caution">
    <text evidence="5">The sequence shown here is derived from an EMBL/GenBank/DDBJ whole genome shotgun (WGS) entry which is preliminary data.</text>
</comment>
<dbReference type="InterPro" id="IPR036388">
    <property type="entry name" value="WH-like_DNA-bd_sf"/>
</dbReference>
<dbReference type="GO" id="GO:0003677">
    <property type="term" value="F:DNA binding"/>
    <property type="evidence" value="ECO:0007669"/>
    <property type="project" value="UniProtKB-KW"/>
</dbReference>
<dbReference type="RefSeq" id="WP_143947552.1">
    <property type="nucleotide sequence ID" value="NZ_BAABMB010000002.1"/>
</dbReference>
<dbReference type="PROSITE" id="PS50949">
    <property type="entry name" value="HTH_GNTR"/>
    <property type="match status" value="1"/>
</dbReference>
<dbReference type="InterPro" id="IPR028978">
    <property type="entry name" value="Chorismate_lyase_/UTRA_dom_sf"/>
</dbReference>
<dbReference type="Proteomes" id="UP000318405">
    <property type="component" value="Unassembled WGS sequence"/>
</dbReference>
<evidence type="ECO:0000313" key="5">
    <source>
        <dbReference type="EMBL" id="TSH96892.1"/>
    </source>
</evidence>
<protein>
    <submittedName>
        <fullName evidence="5">GntR family transcriptional regulator</fullName>
    </submittedName>
</protein>
<dbReference type="InterPro" id="IPR011663">
    <property type="entry name" value="UTRA"/>
</dbReference>
<evidence type="ECO:0000256" key="2">
    <source>
        <dbReference type="ARBA" id="ARBA00023125"/>
    </source>
</evidence>
<dbReference type="SUPFAM" id="SSF46785">
    <property type="entry name" value="Winged helix' DNA-binding domain"/>
    <property type="match status" value="1"/>
</dbReference>
<dbReference type="PANTHER" id="PTHR44846">
    <property type="entry name" value="MANNOSYL-D-GLYCERATE TRANSPORT/METABOLISM SYSTEM REPRESSOR MNGR-RELATED"/>
    <property type="match status" value="1"/>
</dbReference>
<dbReference type="InterPro" id="IPR050679">
    <property type="entry name" value="Bact_HTH_transcr_reg"/>
</dbReference>
<dbReference type="Pfam" id="PF00392">
    <property type="entry name" value="GntR"/>
    <property type="match status" value="1"/>
</dbReference>
<keyword evidence="2" id="KW-0238">DNA-binding</keyword>
<feature type="domain" description="HTH gntR-type" evidence="4">
    <location>
        <begin position="22"/>
        <end position="90"/>
    </location>
</feature>
<dbReference type="PANTHER" id="PTHR44846:SF17">
    <property type="entry name" value="GNTR-FAMILY TRANSCRIPTIONAL REGULATOR"/>
    <property type="match status" value="1"/>
</dbReference>
<dbReference type="GO" id="GO:0045892">
    <property type="term" value="P:negative regulation of DNA-templated transcription"/>
    <property type="evidence" value="ECO:0007669"/>
    <property type="project" value="TreeGrafter"/>
</dbReference>
<keyword evidence="6" id="KW-1185">Reference proteome</keyword>
<accession>A0A556AVC2</accession>
<proteinExistence type="predicted"/>
<evidence type="ECO:0000256" key="1">
    <source>
        <dbReference type="ARBA" id="ARBA00023015"/>
    </source>
</evidence>
<evidence type="ECO:0000259" key="4">
    <source>
        <dbReference type="PROSITE" id="PS50949"/>
    </source>
</evidence>
<keyword evidence="1" id="KW-0805">Transcription regulation</keyword>
<sequence>MIPRSRSHKKTKPSARQMADYVPLYYRVYRLLLQHIREGEYDEHTPLPTEAEFAARFQVSRVTLRKALEILEADGLVVRQRGRGTFARRPTERNRRTSFGGLIENIAHFQARTSTTLLRFERMPLPADAALQLQSSTGAEGLCIVRIRRDATSPFSFTTCYVPEPEAGLLDRDTLGNTPVSTALERAGAMATQAEQWLSAAPAELEVAEALDVASGTALISLTRVYRNAEGRPIELLNELYRPDRYEYRVNLSRTDQGDAPRWSQVES</sequence>
<reference evidence="5 6" key="1">
    <citation type="submission" date="2019-07" db="EMBL/GenBank/DDBJ databases">
        <title>Qingshengfaniella alkalisoli gen. nov., sp. nov., isolated from saline soil.</title>
        <authorList>
            <person name="Xu L."/>
            <person name="Huang X.-X."/>
            <person name="Sun J.-Q."/>
        </authorList>
    </citation>
    <scope>NUCLEOTIDE SEQUENCE [LARGE SCALE GENOMIC DNA]</scope>
    <source>
        <strain evidence="5 6">DSM 27279</strain>
    </source>
</reference>
<dbReference type="Gene3D" id="1.10.10.10">
    <property type="entry name" value="Winged helix-like DNA-binding domain superfamily/Winged helix DNA-binding domain"/>
    <property type="match status" value="1"/>
</dbReference>
<dbReference type="SMART" id="SM00345">
    <property type="entry name" value="HTH_GNTR"/>
    <property type="match status" value="1"/>
</dbReference>
<dbReference type="InterPro" id="IPR036390">
    <property type="entry name" value="WH_DNA-bd_sf"/>
</dbReference>
<dbReference type="GO" id="GO:0003700">
    <property type="term" value="F:DNA-binding transcription factor activity"/>
    <property type="evidence" value="ECO:0007669"/>
    <property type="project" value="InterPro"/>
</dbReference>
<dbReference type="SMART" id="SM00866">
    <property type="entry name" value="UTRA"/>
    <property type="match status" value="1"/>
</dbReference>
<dbReference type="EMBL" id="VLTJ01000012">
    <property type="protein sequence ID" value="TSH96892.1"/>
    <property type="molecule type" value="Genomic_DNA"/>
</dbReference>
<organism evidence="5 6">
    <name type="scientific">Verticiella sediminum</name>
    <dbReference type="NCBI Taxonomy" id="1247510"/>
    <lineage>
        <taxon>Bacteria</taxon>
        <taxon>Pseudomonadati</taxon>
        <taxon>Pseudomonadota</taxon>
        <taxon>Betaproteobacteria</taxon>
        <taxon>Burkholderiales</taxon>
        <taxon>Alcaligenaceae</taxon>
        <taxon>Verticiella</taxon>
    </lineage>
</organism>
<gene>
    <name evidence="5" type="ORF">FOZ76_07625</name>
</gene>
<evidence type="ECO:0000256" key="3">
    <source>
        <dbReference type="ARBA" id="ARBA00023163"/>
    </source>
</evidence>
<dbReference type="Gene3D" id="3.40.1410.10">
    <property type="entry name" value="Chorismate lyase-like"/>
    <property type="match status" value="1"/>
</dbReference>
<dbReference type="AlphaFoldDB" id="A0A556AVC2"/>
<dbReference type="OrthoDB" id="8582866at2"/>
<dbReference type="SUPFAM" id="SSF64288">
    <property type="entry name" value="Chorismate lyase-like"/>
    <property type="match status" value="1"/>
</dbReference>